<feature type="non-terminal residue" evidence="2">
    <location>
        <position position="1"/>
    </location>
</feature>
<gene>
    <name evidence="2" type="ORF">PEVE_00024441</name>
</gene>
<protein>
    <recommendedName>
        <fullName evidence="1">Sacsin/Nov domain-containing protein</fullName>
    </recommendedName>
</protein>
<comment type="caution">
    <text evidence="2">The sequence shown here is derived from an EMBL/GenBank/DDBJ whole genome shotgun (WGS) entry which is preliminary data.</text>
</comment>
<dbReference type="PANTHER" id="PTHR15600:SF42">
    <property type="entry name" value="SACSIN"/>
    <property type="match status" value="1"/>
</dbReference>
<dbReference type="InterPro" id="IPR036890">
    <property type="entry name" value="HATPase_C_sf"/>
</dbReference>
<reference evidence="2 3" key="1">
    <citation type="submission" date="2022-05" db="EMBL/GenBank/DDBJ databases">
        <authorList>
            <consortium name="Genoscope - CEA"/>
            <person name="William W."/>
        </authorList>
    </citation>
    <scope>NUCLEOTIDE SEQUENCE [LARGE SCALE GENOMIC DNA]</scope>
</reference>
<evidence type="ECO:0000313" key="3">
    <source>
        <dbReference type="Proteomes" id="UP001159427"/>
    </source>
</evidence>
<dbReference type="Proteomes" id="UP001159427">
    <property type="component" value="Unassembled WGS sequence"/>
</dbReference>
<name>A0ABN8MAS0_9CNID</name>
<dbReference type="InterPro" id="IPR058210">
    <property type="entry name" value="SACS/Nov_dom"/>
</dbReference>
<dbReference type="Gene3D" id="3.30.565.10">
    <property type="entry name" value="Histidine kinase-like ATPase, C-terminal domain"/>
    <property type="match status" value="1"/>
</dbReference>
<dbReference type="Pfam" id="PF25794">
    <property type="entry name" value="SACS"/>
    <property type="match status" value="1"/>
</dbReference>
<proteinExistence type="predicted"/>
<evidence type="ECO:0000313" key="2">
    <source>
        <dbReference type="EMBL" id="CAH3024921.1"/>
    </source>
</evidence>
<feature type="domain" description="Sacsin/Nov" evidence="1">
    <location>
        <begin position="7"/>
        <end position="113"/>
    </location>
</feature>
<organism evidence="2 3">
    <name type="scientific">Porites evermanni</name>
    <dbReference type="NCBI Taxonomy" id="104178"/>
    <lineage>
        <taxon>Eukaryota</taxon>
        <taxon>Metazoa</taxon>
        <taxon>Cnidaria</taxon>
        <taxon>Anthozoa</taxon>
        <taxon>Hexacorallia</taxon>
        <taxon>Scleractinia</taxon>
        <taxon>Fungiina</taxon>
        <taxon>Poritidae</taxon>
        <taxon>Porites</taxon>
    </lineage>
</organism>
<accession>A0ABN8MAS0</accession>
<dbReference type="EMBL" id="CALNXI010000327">
    <property type="protein sequence ID" value="CAH3024921.1"/>
    <property type="molecule type" value="Genomic_DNA"/>
</dbReference>
<dbReference type="InterPro" id="IPR052972">
    <property type="entry name" value="Sacsin_chaperone_reg"/>
</dbReference>
<evidence type="ECO:0000259" key="1">
    <source>
        <dbReference type="Pfam" id="PF25794"/>
    </source>
</evidence>
<dbReference type="PANTHER" id="PTHR15600">
    <property type="entry name" value="SACSIN"/>
    <property type="match status" value="1"/>
</dbReference>
<sequence>FNLIQPSLIEQLKKILDQYPDDGQILKELIQNAEDAGASQVKFLHDKHSYGTEKLHSKELAQFQGPALYAYNNAEFTPDDWEGIRMLCASKKDKDPMKVGRFGLGFKSVFHVTGKLVA</sequence>
<dbReference type="SUPFAM" id="SSF55874">
    <property type="entry name" value="ATPase domain of HSP90 chaperone/DNA topoisomerase II/histidine kinase"/>
    <property type="match status" value="1"/>
</dbReference>
<keyword evidence="3" id="KW-1185">Reference proteome</keyword>
<dbReference type="NCBIfam" id="NF047352">
    <property type="entry name" value="P_loop_sacsin"/>
    <property type="match status" value="1"/>
</dbReference>